<dbReference type="Proteomes" id="UP001151699">
    <property type="component" value="Chromosome C"/>
</dbReference>
<feature type="domain" description="ABC transmembrane type-2" evidence="10">
    <location>
        <begin position="187"/>
        <end position="435"/>
    </location>
</feature>
<keyword evidence="7 9" id="KW-0472">Membrane</keyword>
<dbReference type="InterPro" id="IPR051449">
    <property type="entry name" value="ABC-2_transporter_component"/>
</dbReference>
<keyword evidence="12" id="KW-1185">Reference proteome</keyword>
<feature type="transmembrane region" description="Helical" evidence="9">
    <location>
        <begin position="241"/>
        <end position="265"/>
    </location>
</feature>
<dbReference type="InterPro" id="IPR013525">
    <property type="entry name" value="ABC2_TM"/>
</dbReference>
<dbReference type="PANTHER" id="PTHR30294:SF38">
    <property type="entry name" value="TRANSPORT PERMEASE PROTEIN"/>
    <property type="match status" value="1"/>
</dbReference>
<evidence type="ECO:0000256" key="2">
    <source>
        <dbReference type="ARBA" id="ARBA00007783"/>
    </source>
</evidence>
<feature type="transmembrane region" description="Helical" evidence="9">
    <location>
        <begin position="56"/>
        <end position="78"/>
    </location>
</feature>
<evidence type="ECO:0000313" key="11">
    <source>
        <dbReference type="EMBL" id="KAJ6636609.1"/>
    </source>
</evidence>
<keyword evidence="6 9" id="KW-1133">Transmembrane helix</keyword>
<dbReference type="GO" id="GO:0140359">
    <property type="term" value="F:ABC-type transporter activity"/>
    <property type="evidence" value="ECO:0007669"/>
    <property type="project" value="InterPro"/>
</dbReference>
<sequence>MSNRVKDVITASEAPHPPLPPEEEAPATFIDYFSVFKPNHMKALIWKNFLWMWRNVGVMMFIIGLPCLQIILFCLSIGHDPTGLKLAIANYEQNSTDLMSCPINKGCNYTMLSCRYLEIMRQRNIVWENYATEDEAFNEVKRGRAWGALVFPQNYSESLVERTESGRFADDSVIEFSDVTVRLDMSNQQIGTLIYRDIQYAFFDFLEQILKDCDLNPALGRIPLAWGKPVYGDQVPNFTDFAAPGVILTIIFFLSVALTSGAMLIERNEGMLERCLVSGITGLEILFSHVTTQFLIMCGQSCFVLIFSFSVFDLTLNGDLTLVILLTILTGLCGMCFGFVVSSACDNERTATYMAMGSFLPIVMLCGIIWPIEGMYPGLKYLAFFLPLTKSTECLRSITQRGWSISEPTVYGGFISTGVWVLVFLTISILLLKFKKG</sequence>
<reference evidence="11" key="1">
    <citation type="submission" date="2022-07" db="EMBL/GenBank/DDBJ databases">
        <authorList>
            <person name="Trinca V."/>
            <person name="Uliana J.V.C."/>
            <person name="Torres T.T."/>
            <person name="Ward R.J."/>
            <person name="Monesi N."/>
        </authorList>
    </citation>
    <scope>NUCLEOTIDE SEQUENCE</scope>
    <source>
        <strain evidence="11">HSMRA1968</strain>
        <tissue evidence="11">Whole embryos</tissue>
    </source>
</reference>
<evidence type="ECO:0000256" key="8">
    <source>
        <dbReference type="SAM" id="MobiDB-lite"/>
    </source>
</evidence>
<dbReference type="OrthoDB" id="10255969at2759"/>
<feature type="transmembrane region" description="Helical" evidence="9">
    <location>
        <begin position="320"/>
        <end position="341"/>
    </location>
</feature>
<dbReference type="AlphaFoldDB" id="A0A9Q0MS38"/>
<proteinExistence type="inferred from homology"/>
<dbReference type="EMBL" id="WJQU01000004">
    <property type="protein sequence ID" value="KAJ6636609.1"/>
    <property type="molecule type" value="Genomic_DNA"/>
</dbReference>
<evidence type="ECO:0000256" key="9">
    <source>
        <dbReference type="SAM" id="Phobius"/>
    </source>
</evidence>
<accession>A0A9Q0MS38</accession>
<evidence type="ECO:0000313" key="12">
    <source>
        <dbReference type="Proteomes" id="UP001151699"/>
    </source>
</evidence>
<dbReference type="PROSITE" id="PS51012">
    <property type="entry name" value="ABC_TM2"/>
    <property type="match status" value="1"/>
</dbReference>
<keyword evidence="5 9" id="KW-0812">Transmembrane</keyword>
<feature type="transmembrane region" description="Helical" evidence="9">
    <location>
        <begin position="286"/>
        <end position="308"/>
    </location>
</feature>
<protein>
    <submittedName>
        <fullName evidence="11">ABC transporter G family member 20</fullName>
    </submittedName>
</protein>
<feature type="transmembrane region" description="Helical" evidence="9">
    <location>
        <begin position="410"/>
        <end position="432"/>
    </location>
</feature>
<dbReference type="PANTHER" id="PTHR30294">
    <property type="entry name" value="MEMBRANE COMPONENT OF ABC TRANSPORTER YHHJ-RELATED"/>
    <property type="match status" value="1"/>
</dbReference>
<evidence type="ECO:0000256" key="5">
    <source>
        <dbReference type="ARBA" id="ARBA00022692"/>
    </source>
</evidence>
<keyword evidence="3" id="KW-0813">Transport</keyword>
<keyword evidence="4" id="KW-1003">Cell membrane</keyword>
<gene>
    <name evidence="11" type="primary">abcG20_3</name>
    <name evidence="11" type="ORF">Bhyg_15200</name>
</gene>
<evidence type="ECO:0000256" key="3">
    <source>
        <dbReference type="ARBA" id="ARBA00022448"/>
    </source>
</evidence>
<evidence type="ECO:0000256" key="6">
    <source>
        <dbReference type="ARBA" id="ARBA00022989"/>
    </source>
</evidence>
<comment type="subcellular location">
    <subcellularLocation>
        <location evidence="1">Cell membrane</location>
        <topology evidence="1">Multi-pass membrane protein</topology>
    </subcellularLocation>
</comment>
<comment type="similarity">
    <text evidence="2">Belongs to the ABC-2 integral membrane protein family.</text>
</comment>
<comment type="caution">
    <text evidence="11">The sequence shown here is derived from an EMBL/GenBank/DDBJ whole genome shotgun (WGS) entry which is preliminary data.</text>
</comment>
<feature type="transmembrane region" description="Helical" evidence="9">
    <location>
        <begin position="353"/>
        <end position="372"/>
    </location>
</feature>
<evidence type="ECO:0000256" key="7">
    <source>
        <dbReference type="ARBA" id="ARBA00023136"/>
    </source>
</evidence>
<dbReference type="InterPro" id="IPR047817">
    <property type="entry name" value="ABC2_TM_bact-type"/>
</dbReference>
<dbReference type="Pfam" id="PF12698">
    <property type="entry name" value="ABC2_membrane_3"/>
    <property type="match status" value="1"/>
</dbReference>
<evidence type="ECO:0000256" key="4">
    <source>
        <dbReference type="ARBA" id="ARBA00022475"/>
    </source>
</evidence>
<evidence type="ECO:0000256" key="1">
    <source>
        <dbReference type="ARBA" id="ARBA00004651"/>
    </source>
</evidence>
<dbReference type="GO" id="GO:0005886">
    <property type="term" value="C:plasma membrane"/>
    <property type="evidence" value="ECO:0007669"/>
    <property type="project" value="UniProtKB-SubCell"/>
</dbReference>
<name>A0A9Q0MS38_9DIPT</name>
<feature type="region of interest" description="Disordered" evidence="8">
    <location>
        <begin position="1"/>
        <end position="21"/>
    </location>
</feature>
<evidence type="ECO:0000259" key="10">
    <source>
        <dbReference type="PROSITE" id="PS51012"/>
    </source>
</evidence>
<organism evidence="11 12">
    <name type="scientific">Pseudolycoriella hygida</name>
    <dbReference type="NCBI Taxonomy" id="35572"/>
    <lineage>
        <taxon>Eukaryota</taxon>
        <taxon>Metazoa</taxon>
        <taxon>Ecdysozoa</taxon>
        <taxon>Arthropoda</taxon>
        <taxon>Hexapoda</taxon>
        <taxon>Insecta</taxon>
        <taxon>Pterygota</taxon>
        <taxon>Neoptera</taxon>
        <taxon>Endopterygota</taxon>
        <taxon>Diptera</taxon>
        <taxon>Nematocera</taxon>
        <taxon>Sciaroidea</taxon>
        <taxon>Sciaridae</taxon>
        <taxon>Pseudolycoriella</taxon>
    </lineage>
</organism>